<evidence type="ECO:0000313" key="6">
    <source>
        <dbReference type="EMBL" id="MXY33140.1"/>
    </source>
</evidence>
<dbReference type="InterPro" id="IPR029016">
    <property type="entry name" value="GAF-like_dom_sf"/>
</dbReference>
<dbReference type="Gene3D" id="3.30.450.40">
    <property type="match status" value="1"/>
</dbReference>
<dbReference type="GO" id="GO:0003677">
    <property type="term" value="F:DNA binding"/>
    <property type="evidence" value="ECO:0007669"/>
    <property type="project" value="UniProtKB-KW"/>
</dbReference>
<dbReference type="EMBL" id="VXRY01000134">
    <property type="protein sequence ID" value="MXY33140.1"/>
    <property type="molecule type" value="Genomic_DNA"/>
</dbReference>
<feature type="domain" description="HTH iclR-type" evidence="4">
    <location>
        <begin position="26"/>
        <end position="88"/>
    </location>
</feature>
<name>A0A6B0Y094_9RHOB</name>
<evidence type="ECO:0000259" key="5">
    <source>
        <dbReference type="PROSITE" id="PS51078"/>
    </source>
</evidence>
<dbReference type="AlphaFoldDB" id="A0A6B0Y094"/>
<dbReference type="InterPro" id="IPR005471">
    <property type="entry name" value="Tscrpt_reg_IclR_N"/>
</dbReference>
<dbReference type="PROSITE" id="PS51078">
    <property type="entry name" value="ICLR_ED"/>
    <property type="match status" value="1"/>
</dbReference>
<keyword evidence="3" id="KW-0804">Transcription</keyword>
<dbReference type="SUPFAM" id="SSF55781">
    <property type="entry name" value="GAF domain-like"/>
    <property type="match status" value="1"/>
</dbReference>
<reference evidence="6" key="1">
    <citation type="submission" date="2019-09" db="EMBL/GenBank/DDBJ databases">
        <title>Characterisation of the sponge microbiome using genome-centric metagenomics.</title>
        <authorList>
            <person name="Engelberts J.P."/>
            <person name="Robbins S.J."/>
            <person name="De Goeij J.M."/>
            <person name="Aranda M."/>
            <person name="Bell S.C."/>
            <person name="Webster N.S."/>
        </authorList>
    </citation>
    <scope>NUCLEOTIDE SEQUENCE</scope>
    <source>
        <strain evidence="6">SB0664_bin_43</strain>
    </source>
</reference>
<dbReference type="SMART" id="SM00346">
    <property type="entry name" value="HTH_ICLR"/>
    <property type="match status" value="1"/>
</dbReference>
<sequence length="277" mass="30349">MKNGMPKRAGGGMLIDFAESDGKSINKATKRVLMIFSEYIGAREPMGVSELARRLGMTRNMVHRALVTLHEEGFLFKIEDSGRFVLSYNMALMQNATRPVPALKDLARPYVEAISAELGETVQLTARSGDFQTVIDGVEGQGHMVLRVKVGRAIPLHLSVGSRAILALLSDDEITDYIERNSPLHGTNSNSLTSAGQIWTEVQTVRERGYALSFGDFSPNTAGIGYGIRDIDGRPHGALVVGGPVQRISQRWLDEARERIAPIVDELMTIAAHYEAN</sequence>
<proteinExistence type="predicted"/>
<dbReference type="PROSITE" id="PS51077">
    <property type="entry name" value="HTH_ICLR"/>
    <property type="match status" value="1"/>
</dbReference>
<evidence type="ECO:0000259" key="4">
    <source>
        <dbReference type="PROSITE" id="PS51077"/>
    </source>
</evidence>
<protein>
    <submittedName>
        <fullName evidence="6">IclR family transcriptional regulator</fullName>
    </submittedName>
</protein>
<dbReference type="InterPro" id="IPR050707">
    <property type="entry name" value="HTH_MetabolicPath_Reg"/>
</dbReference>
<accession>A0A6B0Y094</accession>
<dbReference type="InterPro" id="IPR014757">
    <property type="entry name" value="Tscrpt_reg_IclR_C"/>
</dbReference>
<comment type="caution">
    <text evidence="6">The sequence shown here is derived from an EMBL/GenBank/DDBJ whole genome shotgun (WGS) entry which is preliminary data.</text>
</comment>
<dbReference type="GO" id="GO:0003700">
    <property type="term" value="F:DNA-binding transcription factor activity"/>
    <property type="evidence" value="ECO:0007669"/>
    <property type="project" value="TreeGrafter"/>
</dbReference>
<gene>
    <name evidence="6" type="ORF">F4Y60_03430</name>
</gene>
<evidence type="ECO:0000256" key="3">
    <source>
        <dbReference type="ARBA" id="ARBA00023163"/>
    </source>
</evidence>
<feature type="domain" description="IclR-ED" evidence="5">
    <location>
        <begin position="84"/>
        <end position="277"/>
    </location>
</feature>
<dbReference type="Gene3D" id="1.10.10.10">
    <property type="entry name" value="Winged helix-like DNA-binding domain superfamily/Winged helix DNA-binding domain"/>
    <property type="match status" value="1"/>
</dbReference>
<dbReference type="PANTHER" id="PTHR30136:SF35">
    <property type="entry name" value="HTH-TYPE TRANSCRIPTIONAL REGULATOR RV1719"/>
    <property type="match status" value="1"/>
</dbReference>
<dbReference type="Pfam" id="PF01614">
    <property type="entry name" value="IclR_C"/>
    <property type="match status" value="1"/>
</dbReference>
<organism evidence="6">
    <name type="scientific">Boseongicola sp. SB0664_bin_43</name>
    <dbReference type="NCBI Taxonomy" id="2604844"/>
    <lineage>
        <taxon>Bacteria</taxon>
        <taxon>Pseudomonadati</taxon>
        <taxon>Pseudomonadota</taxon>
        <taxon>Alphaproteobacteria</taxon>
        <taxon>Rhodobacterales</taxon>
        <taxon>Paracoccaceae</taxon>
        <taxon>Boseongicola</taxon>
    </lineage>
</organism>
<evidence type="ECO:0000256" key="1">
    <source>
        <dbReference type="ARBA" id="ARBA00023015"/>
    </source>
</evidence>
<dbReference type="InterPro" id="IPR036390">
    <property type="entry name" value="WH_DNA-bd_sf"/>
</dbReference>
<dbReference type="InterPro" id="IPR036388">
    <property type="entry name" value="WH-like_DNA-bd_sf"/>
</dbReference>
<dbReference type="Pfam" id="PF09339">
    <property type="entry name" value="HTH_IclR"/>
    <property type="match status" value="1"/>
</dbReference>
<dbReference type="GO" id="GO:0045892">
    <property type="term" value="P:negative regulation of DNA-templated transcription"/>
    <property type="evidence" value="ECO:0007669"/>
    <property type="project" value="TreeGrafter"/>
</dbReference>
<keyword evidence="2" id="KW-0238">DNA-binding</keyword>
<evidence type="ECO:0000256" key="2">
    <source>
        <dbReference type="ARBA" id="ARBA00023125"/>
    </source>
</evidence>
<keyword evidence="1" id="KW-0805">Transcription regulation</keyword>
<dbReference type="SUPFAM" id="SSF46785">
    <property type="entry name" value="Winged helix' DNA-binding domain"/>
    <property type="match status" value="1"/>
</dbReference>
<dbReference type="PANTHER" id="PTHR30136">
    <property type="entry name" value="HELIX-TURN-HELIX TRANSCRIPTIONAL REGULATOR, ICLR FAMILY"/>
    <property type="match status" value="1"/>
</dbReference>